<organism evidence="2 3">
    <name type="scientific">Desmophyllum pertusum</name>
    <dbReference type="NCBI Taxonomy" id="174260"/>
    <lineage>
        <taxon>Eukaryota</taxon>
        <taxon>Metazoa</taxon>
        <taxon>Cnidaria</taxon>
        <taxon>Anthozoa</taxon>
        <taxon>Hexacorallia</taxon>
        <taxon>Scleractinia</taxon>
        <taxon>Caryophylliina</taxon>
        <taxon>Caryophylliidae</taxon>
        <taxon>Desmophyllum</taxon>
    </lineage>
</organism>
<gene>
    <name evidence="2" type="primary">ANKS6_3</name>
    <name evidence="2" type="ORF">OS493_020951</name>
</gene>
<dbReference type="PROSITE" id="PS50297">
    <property type="entry name" value="ANK_REP_REGION"/>
    <property type="match status" value="2"/>
</dbReference>
<feature type="repeat" description="ANK" evidence="1">
    <location>
        <begin position="100"/>
        <end position="125"/>
    </location>
</feature>
<dbReference type="SMART" id="SM00248">
    <property type="entry name" value="ANK"/>
    <property type="match status" value="2"/>
</dbReference>
<accession>A0A9W9ZZY3</accession>
<proteinExistence type="predicted"/>
<comment type="caution">
    <text evidence="2">The sequence shown here is derived from an EMBL/GenBank/DDBJ whole genome shotgun (WGS) entry which is preliminary data.</text>
</comment>
<dbReference type="Pfam" id="PF12796">
    <property type="entry name" value="Ank_2"/>
    <property type="match status" value="1"/>
</dbReference>
<dbReference type="PANTHER" id="PTHR46899">
    <property type="entry name" value="PROTEIN PHOSPHATASE 1 REGULATORY SUBUNIT 27"/>
    <property type="match status" value="1"/>
</dbReference>
<evidence type="ECO:0000313" key="2">
    <source>
        <dbReference type="EMBL" id="KAJ7390931.1"/>
    </source>
</evidence>
<sequence>MTVLKSYTHAAEQIGKVFTVPARITRKSFDRPNVEQDLAHCNRLPSKSDPPKIYVEDQPLIDEAQEGMPRIHRAVSDGNLELLKELIESGTEDVNTPDPHGWPPLYTAIKQGKMDCAALLLKNGATDFYERQQEEYRKRLAVSNSRNKANSFT</sequence>
<keyword evidence="3" id="KW-1185">Reference proteome</keyword>
<dbReference type="OrthoDB" id="5984873at2759"/>
<reference evidence="2" key="1">
    <citation type="submission" date="2023-01" db="EMBL/GenBank/DDBJ databases">
        <title>Genome assembly of the deep-sea coral Lophelia pertusa.</title>
        <authorList>
            <person name="Herrera S."/>
            <person name="Cordes E."/>
        </authorList>
    </citation>
    <scope>NUCLEOTIDE SEQUENCE</scope>
    <source>
        <strain evidence="2">USNM1676648</strain>
        <tissue evidence="2">Polyp</tissue>
    </source>
</reference>
<keyword evidence="1" id="KW-0040">ANK repeat</keyword>
<dbReference type="PROSITE" id="PS50088">
    <property type="entry name" value="ANK_REPEAT"/>
    <property type="match status" value="2"/>
</dbReference>
<dbReference type="EMBL" id="MU825409">
    <property type="protein sequence ID" value="KAJ7390931.1"/>
    <property type="molecule type" value="Genomic_DNA"/>
</dbReference>
<name>A0A9W9ZZY3_9CNID</name>
<evidence type="ECO:0000313" key="3">
    <source>
        <dbReference type="Proteomes" id="UP001163046"/>
    </source>
</evidence>
<dbReference type="Proteomes" id="UP001163046">
    <property type="component" value="Unassembled WGS sequence"/>
</dbReference>
<dbReference type="Gene3D" id="1.25.40.20">
    <property type="entry name" value="Ankyrin repeat-containing domain"/>
    <property type="match status" value="1"/>
</dbReference>
<protein>
    <submittedName>
        <fullName evidence="2">Ankyrin repeat and SAM domain-containing protein 6</fullName>
    </submittedName>
</protein>
<dbReference type="PANTHER" id="PTHR46899:SF3">
    <property type="entry name" value="PROTEIN PHOSPHATASE 1 REGULATORY SUBUNIT 27"/>
    <property type="match status" value="1"/>
</dbReference>
<feature type="repeat" description="ANK" evidence="1">
    <location>
        <begin position="66"/>
        <end position="92"/>
    </location>
</feature>
<dbReference type="SUPFAM" id="SSF48403">
    <property type="entry name" value="Ankyrin repeat"/>
    <property type="match status" value="1"/>
</dbReference>
<evidence type="ECO:0000256" key="1">
    <source>
        <dbReference type="PROSITE-ProRule" id="PRU00023"/>
    </source>
</evidence>
<dbReference type="InterPro" id="IPR036770">
    <property type="entry name" value="Ankyrin_rpt-contain_sf"/>
</dbReference>
<dbReference type="InterPro" id="IPR053080">
    <property type="entry name" value="PP1_regulatory_subunit_27"/>
</dbReference>
<dbReference type="AlphaFoldDB" id="A0A9W9ZZY3"/>
<dbReference type="InterPro" id="IPR002110">
    <property type="entry name" value="Ankyrin_rpt"/>
</dbReference>